<dbReference type="SUPFAM" id="SSF143744">
    <property type="entry name" value="GlcG-like"/>
    <property type="match status" value="1"/>
</dbReference>
<evidence type="ECO:0000313" key="3">
    <source>
        <dbReference type="Proteomes" id="UP001165395"/>
    </source>
</evidence>
<dbReference type="HAMAP" id="MF_00761">
    <property type="entry name" value="UPF0303"/>
    <property type="match status" value="1"/>
</dbReference>
<organism evidence="2 3">
    <name type="scientific">Leeia speluncae</name>
    <dbReference type="NCBI Taxonomy" id="2884804"/>
    <lineage>
        <taxon>Bacteria</taxon>
        <taxon>Pseudomonadati</taxon>
        <taxon>Pseudomonadota</taxon>
        <taxon>Betaproteobacteria</taxon>
        <taxon>Neisseriales</taxon>
        <taxon>Leeiaceae</taxon>
        <taxon>Leeia</taxon>
    </lineage>
</organism>
<dbReference type="PIRSF" id="PIRSF008757">
    <property type="entry name" value="UCP008757"/>
    <property type="match status" value="1"/>
</dbReference>
<keyword evidence="3" id="KW-1185">Reference proteome</keyword>
<comment type="similarity">
    <text evidence="1">Belongs to the UPF0303 family.</text>
</comment>
<evidence type="ECO:0000313" key="2">
    <source>
        <dbReference type="EMBL" id="MCB6184697.1"/>
    </source>
</evidence>
<name>A0ABS8D9A0_9NEIS</name>
<sequence length="162" mass="17335">MVFDDDLAIIAAQEATLTFTHFDADIAWVIGHQLRDALLARNAAAVIDICLGDQTLFHIAMPGTAAANAEWARRKRNVVRLMNQSSYAVGLAHAHATVSFHEKMGLSLADYAIHGGSFPIRIGNSGCLGTITVSGLPQREDHAIVVGVLAKYLGKTVQELSA</sequence>
<accession>A0ABS8D9A0</accession>
<dbReference type="PANTHER" id="PTHR28255:SF1">
    <property type="entry name" value="UPF0303 PROTEIN YBR137W"/>
    <property type="match status" value="1"/>
</dbReference>
<dbReference type="RefSeq" id="WP_227181506.1">
    <property type="nucleotide sequence ID" value="NZ_JAJBZT010000008.1"/>
</dbReference>
<dbReference type="InterPro" id="IPR010371">
    <property type="entry name" value="YBR137W-like"/>
</dbReference>
<dbReference type="PANTHER" id="PTHR28255">
    <property type="match status" value="1"/>
</dbReference>
<evidence type="ECO:0000256" key="1">
    <source>
        <dbReference type="HAMAP-Rule" id="MF_00761"/>
    </source>
</evidence>
<comment type="caution">
    <text evidence="2">The sequence shown here is derived from an EMBL/GenBank/DDBJ whole genome shotgun (WGS) entry which is preliminary data.</text>
</comment>
<gene>
    <name evidence="2" type="ORF">LIN78_14205</name>
</gene>
<protein>
    <recommendedName>
        <fullName evidence="1">UPF0303 protein LIN78_14205</fullName>
    </recommendedName>
</protein>
<dbReference type="Proteomes" id="UP001165395">
    <property type="component" value="Unassembled WGS sequence"/>
</dbReference>
<dbReference type="Gene3D" id="3.30.450.150">
    <property type="entry name" value="Haem-degrading domain"/>
    <property type="match status" value="1"/>
</dbReference>
<reference evidence="2" key="1">
    <citation type="submission" date="2021-10" db="EMBL/GenBank/DDBJ databases">
        <title>The complete genome sequence of Leeia sp. TBRC 13508.</title>
        <authorList>
            <person name="Charoenyingcharoen P."/>
            <person name="Yukphan P."/>
        </authorList>
    </citation>
    <scope>NUCLEOTIDE SEQUENCE</scope>
    <source>
        <strain evidence="2">TBRC 13508</strain>
    </source>
</reference>
<dbReference type="InterPro" id="IPR038084">
    <property type="entry name" value="PduO/GlcC-like_sf"/>
</dbReference>
<dbReference type="NCBIfam" id="NF002696">
    <property type="entry name" value="PRK02487.1-5"/>
    <property type="match status" value="1"/>
</dbReference>
<proteinExistence type="inferred from homology"/>
<dbReference type="InterPro" id="IPR005624">
    <property type="entry name" value="PduO/GlcC-like"/>
</dbReference>
<dbReference type="Pfam" id="PF03928">
    <property type="entry name" value="HbpS-like"/>
    <property type="match status" value="1"/>
</dbReference>
<dbReference type="EMBL" id="JAJBZT010000008">
    <property type="protein sequence ID" value="MCB6184697.1"/>
    <property type="molecule type" value="Genomic_DNA"/>
</dbReference>